<dbReference type="CDD" id="cd00086">
    <property type="entry name" value="homeodomain"/>
    <property type="match status" value="1"/>
</dbReference>
<feature type="region of interest" description="Disordered" evidence="3">
    <location>
        <begin position="80"/>
        <end position="110"/>
    </location>
</feature>
<gene>
    <name evidence="5" type="ORF">MHI_LOCUS316623</name>
</gene>
<dbReference type="Pfam" id="PF00046">
    <property type="entry name" value="Homeodomain"/>
    <property type="match status" value="1"/>
</dbReference>
<name>A0A6V7H185_9HYME</name>
<feature type="domain" description="Homeobox" evidence="4">
    <location>
        <begin position="292"/>
        <end position="331"/>
    </location>
</feature>
<feature type="non-terminal residue" evidence="5">
    <location>
        <position position="332"/>
    </location>
</feature>
<keyword evidence="6" id="KW-1185">Reference proteome</keyword>
<keyword evidence="2" id="KW-0238">DNA-binding</keyword>
<evidence type="ECO:0000313" key="5">
    <source>
        <dbReference type="EMBL" id="CAD1472751.1"/>
    </source>
</evidence>
<sequence>MKSVRKPKDFSIESILADGSIFLRNDPSNIWSSRFAVPKSCKIDPQAGKFERNSETSFKISTGANVAVNMRNINFKSIKESPAPSLPTNCESDTRNTYLRSNKSDKSNGKVEVNATEKNQANFKITDSNRHDGEEYSTRLSSIEENDVVHCFHEVSKLDTEGPNFSETNDSEVTMRSGKEDVGYEGQSDCRNKIREEPLKQDREEESGNKRFKYSNHNHSDSSENKNKDAKVNFCRKLKRIENKCSSFDNNKTKATKNTAELEWLRCTRYRPPKIPRKSTIGKNRRKPSLHPRIPFSTFQLDFLEQQFRHSAYLSKDDVSEISSVLNLPPNR</sequence>
<dbReference type="GO" id="GO:0003677">
    <property type="term" value="F:DNA binding"/>
    <property type="evidence" value="ECO:0007669"/>
    <property type="project" value="UniProtKB-KW"/>
</dbReference>
<dbReference type="AlphaFoldDB" id="A0A6V7H185"/>
<protein>
    <recommendedName>
        <fullName evidence="4">Homeobox domain-containing protein</fullName>
    </recommendedName>
</protein>
<comment type="caution">
    <text evidence="5">The sequence shown here is derived from an EMBL/GenBank/DDBJ whole genome shotgun (WGS) entry which is preliminary data.</text>
</comment>
<dbReference type="Gene3D" id="1.10.10.60">
    <property type="entry name" value="Homeodomain-like"/>
    <property type="match status" value="1"/>
</dbReference>
<organism evidence="5 6">
    <name type="scientific">Heterotrigona itama</name>
    <dbReference type="NCBI Taxonomy" id="395501"/>
    <lineage>
        <taxon>Eukaryota</taxon>
        <taxon>Metazoa</taxon>
        <taxon>Ecdysozoa</taxon>
        <taxon>Arthropoda</taxon>
        <taxon>Hexapoda</taxon>
        <taxon>Insecta</taxon>
        <taxon>Pterygota</taxon>
        <taxon>Neoptera</taxon>
        <taxon>Endopterygota</taxon>
        <taxon>Hymenoptera</taxon>
        <taxon>Apocrita</taxon>
        <taxon>Aculeata</taxon>
        <taxon>Apoidea</taxon>
        <taxon>Anthophila</taxon>
        <taxon>Apidae</taxon>
        <taxon>Heterotrigona</taxon>
    </lineage>
</organism>
<evidence type="ECO:0000256" key="1">
    <source>
        <dbReference type="ARBA" id="ARBA00004123"/>
    </source>
</evidence>
<dbReference type="GO" id="GO:0005634">
    <property type="term" value="C:nucleus"/>
    <property type="evidence" value="ECO:0007669"/>
    <property type="project" value="UniProtKB-SubCell"/>
</dbReference>
<reference evidence="5" key="1">
    <citation type="submission" date="2020-07" db="EMBL/GenBank/DDBJ databases">
        <authorList>
            <person name="Nazaruddin N."/>
        </authorList>
    </citation>
    <scope>NUCLEOTIDE SEQUENCE</scope>
</reference>
<dbReference type="SUPFAM" id="SSF46689">
    <property type="entry name" value="Homeodomain-like"/>
    <property type="match status" value="1"/>
</dbReference>
<feature type="region of interest" description="Disordered" evidence="3">
    <location>
        <begin position="159"/>
        <end position="228"/>
    </location>
</feature>
<comment type="subcellular location">
    <subcellularLocation>
        <location evidence="1 2">Nucleus</location>
    </subcellularLocation>
</comment>
<feature type="compositionally biased region" description="Polar residues" evidence="3">
    <location>
        <begin position="86"/>
        <end position="101"/>
    </location>
</feature>
<dbReference type="Proteomes" id="UP000752696">
    <property type="component" value="Unassembled WGS sequence"/>
</dbReference>
<evidence type="ECO:0000256" key="2">
    <source>
        <dbReference type="RuleBase" id="RU000682"/>
    </source>
</evidence>
<evidence type="ECO:0000259" key="4">
    <source>
        <dbReference type="Pfam" id="PF00046"/>
    </source>
</evidence>
<keyword evidence="2" id="KW-0371">Homeobox</keyword>
<feature type="compositionally biased region" description="Basic and acidic residues" evidence="3">
    <location>
        <begin position="218"/>
        <end position="228"/>
    </location>
</feature>
<proteinExistence type="predicted"/>
<evidence type="ECO:0000313" key="6">
    <source>
        <dbReference type="Proteomes" id="UP000752696"/>
    </source>
</evidence>
<feature type="compositionally biased region" description="Basic and acidic residues" evidence="3">
    <location>
        <begin position="177"/>
        <end position="209"/>
    </location>
</feature>
<dbReference type="OrthoDB" id="1867783at2759"/>
<dbReference type="EMBL" id="CAJDYZ010005747">
    <property type="protein sequence ID" value="CAD1472751.1"/>
    <property type="molecule type" value="Genomic_DNA"/>
</dbReference>
<dbReference type="InterPro" id="IPR001356">
    <property type="entry name" value="HD"/>
</dbReference>
<feature type="compositionally biased region" description="Polar residues" evidence="3">
    <location>
        <begin position="163"/>
        <end position="174"/>
    </location>
</feature>
<evidence type="ECO:0000256" key="3">
    <source>
        <dbReference type="SAM" id="MobiDB-lite"/>
    </source>
</evidence>
<dbReference type="InterPro" id="IPR009057">
    <property type="entry name" value="Homeodomain-like_sf"/>
</dbReference>
<accession>A0A6V7H185</accession>
<keyword evidence="2" id="KW-0539">Nucleus</keyword>